<evidence type="ECO:0008006" key="4">
    <source>
        <dbReference type="Google" id="ProtNLM"/>
    </source>
</evidence>
<dbReference type="GO" id="GO:0003677">
    <property type="term" value="F:DNA binding"/>
    <property type="evidence" value="ECO:0007669"/>
    <property type="project" value="InterPro"/>
</dbReference>
<dbReference type="PANTHER" id="PTHR33408">
    <property type="entry name" value="TRANSPOSASE"/>
    <property type="match status" value="1"/>
</dbReference>
<organism evidence="3">
    <name type="scientific">marine sediment metagenome</name>
    <dbReference type="NCBI Taxonomy" id="412755"/>
    <lineage>
        <taxon>unclassified sequences</taxon>
        <taxon>metagenomes</taxon>
        <taxon>ecological metagenomes</taxon>
    </lineage>
</organism>
<dbReference type="EMBL" id="BARW01018266">
    <property type="protein sequence ID" value="GAI96943.1"/>
    <property type="molecule type" value="Genomic_DNA"/>
</dbReference>
<dbReference type="PANTHER" id="PTHR33408:SF2">
    <property type="entry name" value="TRANSPOSASE DDE DOMAIN-CONTAINING PROTEIN"/>
    <property type="match status" value="1"/>
</dbReference>
<sequence length="278" mass="30889">YGDSDRQVVENARLNLAYKYFLGLAVDAEVPDYTTVSYFRVQRLGEDKFRLVLEQIVRQCIDKGLVNGNRQIIDSTHVRANITLSSITGLVRKCRENVLKTIEKEDTRIAERLGLRELAKAEKVKFASTEEGLQKELEAAGQLLDSVTAELRAKKISPTSDLQKDRGLLEKAVADREKGAKDKLLSPVDPDARLGKKASTTWPGYKVHIVIEEETGIITGVETTPANATDGSQLKPMLKEQEEAHSIKPKELSGDKAYDWGENLESLANNQIIANISL</sequence>
<feature type="non-terminal residue" evidence="3">
    <location>
        <position position="278"/>
    </location>
</feature>
<dbReference type="InterPro" id="IPR002559">
    <property type="entry name" value="Transposase_11"/>
</dbReference>
<feature type="non-terminal residue" evidence="3">
    <location>
        <position position="1"/>
    </location>
</feature>
<reference evidence="3" key="1">
    <citation type="journal article" date="2014" name="Front. Microbiol.">
        <title>High frequency of phylogenetically diverse reductive dehalogenase-homologous genes in deep subseafloor sedimentary metagenomes.</title>
        <authorList>
            <person name="Kawai M."/>
            <person name="Futagami T."/>
            <person name="Toyoda A."/>
            <person name="Takaki Y."/>
            <person name="Nishi S."/>
            <person name="Hori S."/>
            <person name="Arai W."/>
            <person name="Tsubouchi T."/>
            <person name="Morono Y."/>
            <person name="Uchiyama I."/>
            <person name="Ito T."/>
            <person name="Fujiyama A."/>
            <person name="Inagaki F."/>
            <person name="Takami H."/>
        </authorList>
    </citation>
    <scope>NUCLEOTIDE SEQUENCE</scope>
    <source>
        <strain evidence="3">Expedition CK06-06</strain>
    </source>
</reference>
<feature type="domain" description="Transposase IS4-like" evidence="1">
    <location>
        <begin position="190"/>
        <end position="272"/>
    </location>
</feature>
<accession>X1SVF5</accession>
<protein>
    <recommendedName>
        <fullName evidence="4">Transposase InsH N-terminal domain-containing protein</fullName>
    </recommendedName>
</protein>
<dbReference type="GO" id="GO:0004803">
    <property type="term" value="F:transposase activity"/>
    <property type="evidence" value="ECO:0007669"/>
    <property type="project" value="InterPro"/>
</dbReference>
<dbReference type="Pfam" id="PF01609">
    <property type="entry name" value="DDE_Tnp_1"/>
    <property type="match status" value="1"/>
</dbReference>
<dbReference type="AlphaFoldDB" id="X1SVF5"/>
<dbReference type="Pfam" id="PF05598">
    <property type="entry name" value="DUF772"/>
    <property type="match status" value="1"/>
</dbReference>
<comment type="caution">
    <text evidence="3">The sequence shown here is derived from an EMBL/GenBank/DDBJ whole genome shotgun (WGS) entry which is preliminary data.</text>
</comment>
<name>X1SVF5_9ZZZZ</name>
<gene>
    <name evidence="3" type="ORF">S12H4_31313</name>
</gene>
<evidence type="ECO:0000259" key="1">
    <source>
        <dbReference type="Pfam" id="PF01609"/>
    </source>
</evidence>
<dbReference type="InterPro" id="IPR008490">
    <property type="entry name" value="Transposase_InsH_N"/>
</dbReference>
<evidence type="ECO:0000313" key="3">
    <source>
        <dbReference type="EMBL" id="GAI96943.1"/>
    </source>
</evidence>
<feature type="domain" description="Transposase InsH N-terminal" evidence="2">
    <location>
        <begin position="4"/>
        <end position="40"/>
    </location>
</feature>
<dbReference type="GO" id="GO:0006313">
    <property type="term" value="P:DNA transposition"/>
    <property type="evidence" value="ECO:0007669"/>
    <property type="project" value="InterPro"/>
</dbReference>
<proteinExistence type="predicted"/>
<evidence type="ECO:0000259" key="2">
    <source>
        <dbReference type="Pfam" id="PF05598"/>
    </source>
</evidence>